<evidence type="ECO:0000259" key="3">
    <source>
        <dbReference type="PROSITE" id="PS51176"/>
    </source>
</evidence>
<name>A0A2T1C964_9CYAN</name>
<dbReference type="PANTHER" id="PTHR21363">
    <property type="entry name" value="PREPHENATE DEHYDROGENASE"/>
    <property type="match status" value="1"/>
</dbReference>
<evidence type="ECO:0000313" key="4">
    <source>
        <dbReference type="EMBL" id="PSB04815.1"/>
    </source>
</evidence>
<dbReference type="Pfam" id="PF02153">
    <property type="entry name" value="PDH_N"/>
    <property type="match status" value="1"/>
</dbReference>
<organism evidence="4 5">
    <name type="scientific">Merismopedia glauca CCAP 1448/3</name>
    <dbReference type="NCBI Taxonomy" id="1296344"/>
    <lineage>
        <taxon>Bacteria</taxon>
        <taxon>Bacillati</taxon>
        <taxon>Cyanobacteriota</taxon>
        <taxon>Cyanophyceae</taxon>
        <taxon>Synechococcales</taxon>
        <taxon>Merismopediaceae</taxon>
        <taxon>Merismopedia</taxon>
    </lineage>
</organism>
<dbReference type="SUPFAM" id="SSF48179">
    <property type="entry name" value="6-phosphogluconate dehydrogenase C-terminal domain-like"/>
    <property type="match status" value="1"/>
</dbReference>
<dbReference type="GO" id="GO:0008977">
    <property type="term" value="F:prephenate dehydrogenase (NAD+) activity"/>
    <property type="evidence" value="ECO:0007669"/>
    <property type="project" value="InterPro"/>
</dbReference>
<dbReference type="GO" id="GO:0070403">
    <property type="term" value="F:NAD+ binding"/>
    <property type="evidence" value="ECO:0007669"/>
    <property type="project" value="InterPro"/>
</dbReference>
<keyword evidence="2" id="KW-0560">Oxidoreductase</keyword>
<dbReference type="AlphaFoldDB" id="A0A2T1C964"/>
<dbReference type="Proteomes" id="UP000238762">
    <property type="component" value="Unassembled WGS sequence"/>
</dbReference>
<gene>
    <name evidence="4" type="ORF">C7B64_02325</name>
</gene>
<evidence type="ECO:0000313" key="5">
    <source>
        <dbReference type="Proteomes" id="UP000238762"/>
    </source>
</evidence>
<dbReference type="Gene3D" id="3.40.50.720">
    <property type="entry name" value="NAD(P)-binding Rossmann-like Domain"/>
    <property type="match status" value="1"/>
</dbReference>
<dbReference type="FunFam" id="3.40.50.720:FF:000208">
    <property type="entry name" value="Prephenate dehydrogenase"/>
    <property type="match status" value="1"/>
</dbReference>
<evidence type="ECO:0000256" key="1">
    <source>
        <dbReference type="ARBA" id="ARBA00007964"/>
    </source>
</evidence>
<sequence length="296" mass="32623">MKIGIVGLGLIGGSLAWDLQDLNYQVIGVSRKESTCNLAVEMGIVSAASTDLDMVKTVDVVFICTPLGAIASTTLELIPHLRENTIVTDAGSAKGAIVSAITPHWHNFVGGHPMAGKEESGLKYAQKDLFRHNPYVLTPTEVTPQESVAVVTEIVAALGAKLYQCSPEIHDRAVSWISHLPAMVSASLIATCLKEPNPDIQQLARQVASSGFKDTSRVGGGNPELRRMMAEYNREELLRSLYQYQETLGEFISLIESENWDGLHEVLVMTQRSRPEFLNHTLEERKKEEGRRKKEE</sequence>
<dbReference type="PROSITE" id="PS51176">
    <property type="entry name" value="PDH_ADH"/>
    <property type="match status" value="1"/>
</dbReference>
<dbReference type="PANTHER" id="PTHR21363:SF0">
    <property type="entry name" value="PREPHENATE DEHYDROGENASE [NADP(+)]"/>
    <property type="match status" value="1"/>
</dbReference>
<evidence type="ECO:0000256" key="2">
    <source>
        <dbReference type="ARBA" id="ARBA00023002"/>
    </source>
</evidence>
<keyword evidence="5" id="KW-1185">Reference proteome</keyword>
<comment type="caution">
    <text evidence="4">The sequence shown here is derived from an EMBL/GenBank/DDBJ whole genome shotgun (WGS) entry which is preliminary data.</text>
</comment>
<dbReference type="InterPro" id="IPR036291">
    <property type="entry name" value="NAD(P)-bd_dom_sf"/>
</dbReference>
<proteinExistence type="inferred from homology"/>
<dbReference type="InterPro" id="IPR008927">
    <property type="entry name" value="6-PGluconate_DH-like_C_sf"/>
</dbReference>
<reference evidence="4 5" key="1">
    <citation type="submission" date="2018-02" db="EMBL/GenBank/DDBJ databases">
        <authorList>
            <person name="Cohen D.B."/>
            <person name="Kent A.D."/>
        </authorList>
    </citation>
    <scope>NUCLEOTIDE SEQUENCE [LARGE SCALE GENOMIC DNA]</scope>
    <source>
        <strain evidence="4 5">CCAP 1448/3</strain>
    </source>
</reference>
<dbReference type="EMBL" id="PVWJ01000007">
    <property type="protein sequence ID" value="PSB04815.1"/>
    <property type="molecule type" value="Genomic_DNA"/>
</dbReference>
<feature type="domain" description="Prephenate/arogenate dehydrogenase" evidence="3">
    <location>
        <begin position="1"/>
        <end position="285"/>
    </location>
</feature>
<dbReference type="GO" id="GO:0004665">
    <property type="term" value="F:prephenate dehydrogenase (NADP+) activity"/>
    <property type="evidence" value="ECO:0007669"/>
    <property type="project" value="InterPro"/>
</dbReference>
<accession>A0A2T1C964</accession>
<dbReference type="GO" id="GO:0006571">
    <property type="term" value="P:tyrosine biosynthetic process"/>
    <property type="evidence" value="ECO:0007669"/>
    <property type="project" value="InterPro"/>
</dbReference>
<dbReference type="InterPro" id="IPR046825">
    <property type="entry name" value="PDH_C"/>
</dbReference>
<dbReference type="Pfam" id="PF20463">
    <property type="entry name" value="PDH_C"/>
    <property type="match status" value="1"/>
</dbReference>
<dbReference type="RefSeq" id="WP_106287050.1">
    <property type="nucleotide sequence ID" value="NZ_CAWNTC010000151.1"/>
</dbReference>
<dbReference type="NCBIfam" id="NF005650">
    <property type="entry name" value="PRK07417.1"/>
    <property type="match status" value="1"/>
</dbReference>
<dbReference type="InterPro" id="IPR050812">
    <property type="entry name" value="Preph/Arog_dehydrog"/>
</dbReference>
<dbReference type="InterPro" id="IPR003099">
    <property type="entry name" value="Prephen_DH"/>
</dbReference>
<dbReference type="InterPro" id="IPR046826">
    <property type="entry name" value="PDH_N"/>
</dbReference>
<reference evidence="4 5" key="2">
    <citation type="submission" date="2018-03" db="EMBL/GenBank/DDBJ databases">
        <title>The ancient ancestry and fast evolution of plastids.</title>
        <authorList>
            <person name="Moore K.R."/>
            <person name="Magnabosco C."/>
            <person name="Momper L."/>
            <person name="Gold D.A."/>
            <person name="Bosak T."/>
            <person name="Fournier G.P."/>
        </authorList>
    </citation>
    <scope>NUCLEOTIDE SEQUENCE [LARGE SCALE GENOMIC DNA]</scope>
    <source>
        <strain evidence="4 5">CCAP 1448/3</strain>
    </source>
</reference>
<dbReference type="Gene3D" id="1.10.3660.10">
    <property type="entry name" value="6-phosphogluconate dehydrogenase C-terminal like domain"/>
    <property type="match status" value="1"/>
</dbReference>
<dbReference type="OrthoDB" id="9802008at2"/>
<protein>
    <submittedName>
        <fullName evidence="4">Arogenate dehydrogenase</fullName>
    </submittedName>
</protein>
<comment type="similarity">
    <text evidence="1">Belongs to the prephenate/arogenate dehydrogenase family.</text>
</comment>
<dbReference type="SUPFAM" id="SSF51735">
    <property type="entry name" value="NAD(P)-binding Rossmann-fold domains"/>
    <property type="match status" value="1"/>
</dbReference>